<name>A0ABY4IVI0_9MICO</name>
<keyword evidence="7" id="KW-1185">Reference proteome</keyword>
<evidence type="ECO:0000313" key="6">
    <source>
        <dbReference type="EMBL" id="UPL15488.1"/>
    </source>
</evidence>
<dbReference type="Pfam" id="PF00126">
    <property type="entry name" value="HTH_1"/>
    <property type="match status" value="1"/>
</dbReference>
<dbReference type="InterPro" id="IPR036390">
    <property type="entry name" value="WH_DNA-bd_sf"/>
</dbReference>
<dbReference type="PANTHER" id="PTHR30346:SF28">
    <property type="entry name" value="HTH-TYPE TRANSCRIPTIONAL REGULATOR CYNR"/>
    <property type="match status" value="1"/>
</dbReference>
<dbReference type="InterPro" id="IPR036388">
    <property type="entry name" value="WH-like_DNA-bd_sf"/>
</dbReference>
<evidence type="ECO:0000259" key="5">
    <source>
        <dbReference type="PROSITE" id="PS50931"/>
    </source>
</evidence>
<dbReference type="PROSITE" id="PS50931">
    <property type="entry name" value="HTH_LYSR"/>
    <property type="match status" value="1"/>
</dbReference>
<evidence type="ECO:0000256" key="4">
    <source>
        <dbReference type="ARBA" id="ARBA00023163"/>
    </source>
</evidence>
<dbReference type="InterPro" id="IPR000847">
    <property type="entry name" value="LysR_HTH_N"/>
</dbReference>
<feature type="domain" description="HTH lysR-type" evidence="5">
    <location>
        <begin position="1"/>
        <end position="58"/>
    </location>
</feature>
<dbReference type="Proteomes" id="UP000831963">
    <property type="component" value="Chromosome"/>
</dbReference>
<dbReference type="RefSeq" id="WP_247956080.1">
    <property type="nucleotide sequence ID" value="NZ_CP078077.1"/>
</dbReference>
<protein>
    <submittedName>
        <fullName evidence="6">LysR family transcriptional regulator</fullName>
    </submittedName>
</protein>
<dbReference type="Pfam" id="PF03466">
    <property type="entry name" value="LysR_substrate"/>
    <property type="match status" value="1"/>
</dbReference>
<organism evidence="6 7">
    <name type="scientific">Microbacterium galbinum</name>
    <dbReference type="NCBI Taxonomy" id="2851646"/>
    <lineage>
        <taxon>Bacteria</taxon>
        <taxon>Bacillati</taxon>
        <taxon>Actinomycetota</taxon>
        <taxon>Actinomycetes</taxon>
        <taxon>Micrococcales</taxon>
        <taxon>Microbacteriaceae</taxon>
        <taxon>Microbacterium</taxon>
    </lineage>
</organism>
<dbReference type="CDD" id="cd08436">
    <property type="entry name" value="PBP2_LTTR_like_3"/>
    <property type="match status" value="1"/>
</dbReference>
<sequence length="293" mass="31094">MELQQMRYVVEVAATRSFTRAAERCFVTQSALSHQIAALERELGQRLFIRSSRGVRLTEAGEAFLPPARSALASAQQAVDAVAAEPDQLDGTVRIGIIPTVVAVRVPRLLASFRAAHPAVRVELEMGNSDDLVAKIRRGDLDVALLGLQPGAEPRGVGYRELAVDHHVAVLPRAHRLAARTRLRLGDLAEDVFVDFPAGTSGRAQSDVAFRAAGVDRDVAFEVDTAGVMLGLVAEGLAVALLTPGAVPAGMAGVSTVTVADGPRRAEYVAWDLDSPRRVARALLTVLDGEASV</sequence>
<dbReference type="InterPro" id="IPR005119">
    <property type="entry name" value="LysR_subst-bd"/>
</dbReference>
<dbReference type="EMBL" id="CP078077">
    <property type="protein sequence ID" value="UPL15488.1"/>
    <property type="molecule type" value="Genomic_DNA"/>
</dbReference>
<comment type="similarity">
    <text evidence="1">Belongs to the LysR transcriptional regulatory family.</text>
</comment>
<keyword evidence="2" id="KW-0805">Transcription regulation</keyword>
<evidence type="ECO:0000256" key="1">
    <source>
        <dbReference type="ARBA" id="ARBA00009437"/>
    </source>
</evidence>
<evidence type="ECO:0000256" key="3">
    <source>
        <dbReference type="ARBA" id="ARBA00023125"/>
    </source>
</evidence>
<evidence type="ECO:0000256" key="2">
    <source>
        <dbReference type="ARBA" id="ARBA00023015"/>
    </source>
</evidence>
<keyword evidence="3" id="KW-0238">DNA-binding</keyword>
<accession>A0ABY4IVI0</accession>
<evidence type="ECO:0000313" key="7">
    <source>
        <dbReference type="Proteomes" id="UP000831963"/>
    </source>
</evidence>
<keyword evidence="4" id="KW-0804">Transcription</keyword>
<dbReference type="Gene3D" id="3.40.190.10">
    <property type="entry name" value="Periplasmic binding protein-like II"/>
    <property type="match status" value="2"/>
</dbReference>
<proteinExistence type="inferred from homology"/>
<dbReference type="Gene3D" id="1.10.10.10">
    <property type="entry name" value="Winged helix-like DNA-binding domain superfamily/Winged helix DNA-binding domain"/>
    <property type="match status" value="1"/>
</dbReference>
<dbReference type="SUPFAM" id="SSF53850">
    <property type="entry name" value="Periplasmic binding protein-like II"/>
    <property type="match status" value="1"/>
</dbReference>
<dbReference type="SUPFAM" id="SSF46785">
    <property type="entry name" value="Winged helix' DNA-binding domain"/>
    <property type="match status" value="1"/>
</dbReference>
<reference evidence="6 7" key="1">
    <citation type="submission" date="2021-06" db="EMBL/GenBank/DDBJ databases">
        <title>Genome-based taxonomic framework of Microbacterium strains isolated from marine environment, the description of four new species and reclassification of four preexisting species.</title>
        <authorList>
            <person name="Lee S.D."/>
            <person name="Kim S.-M."/>
            <person name="Byeon Y.-S."/>
            <person name="Yang H.L."/>
            <person name="Kim I.S."/>
        </authorList>
    </citation>
    <scope>NUCLEOTIDE SEQUENCE [LARGE SCALE GENOMIC DNA]</scope>
    <source>
        <strain evidence="6 7">SSW1-36</strain>
    </source>
</reference>
<gene>
    <name evidence="6" type="ORF">KV396_13810</name>
</gene>
<dbReference type="PRINTS" id="PR00039">
    <property type="entry name" value="HTHLYSR"/>
</dbReference>
<dbReference type="PANTHER" id="PTHR30346">
    <property type="entry name" value="TRANSCRIPTIONAL DUAL REGULATOR HCAR-RELATED"/>
    <property type="match status" value="1"/>
</dbReference>